<dbReference type="GO" id="GO:0000105">
    <property type="term" value="P:L-histidine biosynthetic process"/>
    <property type="evidence" value="ECO:0007669"/>
    <property type="project" value="UniProtKB-UniPathway"/>
</dbReference>
<dbReference type="PROSITE" id="PS00955">
    <property type="entry name" value="IGP_DEHYDRATASE_2"/>
    <property type="match status" value="1"/>
</dbReference>
<evidence type="ECO:0000256" key="5">
    <source>
        <dbReference type="ARBA" id="ARBA00023239"/>
    </source>
</evidence>
<dbReference type="UniPathway" id="UPA00031">
    <property type="reaction ID" value="UER00011"/>
</dbReference>
<dbReference type="NCBIfam" id="NF002111">
    <property type="entry name" value="PRK00951.2-1"/>
    <property type="match status" value="1"/>
</dbReference>
<dbReference type="NCBIfam" id="NF002114">
    <property type="entry name" value="PRK00951.2-4"/>
    <property type="match status" value="1"/>
</dbReference>
<dbReference type="FunFam" id="3.30.230.40:FF:000003">
    <property type="entry name" value="Imidazoleglycerol-phosphate dehydratase HisB"/>
    <property type="match status" value="1"/>
</dbReference>
<dbReference type="InterPro" id="IPR038494">
    <property type="entry name" value="IGPD_sf"/>
</dbReference>
<evidence type="ECO:0000256" key="4">
    <source>
        <dbReference type="ARBA" id="ARBA00023102"/>
    </source>
</evidence>
<dbReference type="Gene3D" id="3.30.230.40">
    <property type="entry name" value="Imidazole glycerol phosphate dehydratase, domain 1"/>
    <property type="match status" value="2"/>
</dbReference>
<organism evidence="6">
    <name type="scientific">human gut metagenome</name>
    <dbReference type="NCBI Taxonomy" id="408170"/>
    <lineage>
        <taxon>unclassified sequences</taxon>
        <taxon>metagenomes</taxon>
        <taxon>organismal metagenomes</taxon>
    </lineage>
</organism>
<dbReference type="InterPro" id="IPR020568">
    <property type="entry name" value="Ribosomal_Su5_D2-typ_SF"/>
</dbReference>
<evidence type="ECO:0000256" key="3">
    <source>
        <dbReference type="ARBA" id="ARBA00022605"/>
    </source>
</evidence>
<dbReference type="SUPFAM" id="SSF54211">
    <property type="entry name" value="Ribosomal protein S5 domain 2-like"/>
    <property type="match status" value="2"/>
</dbReference>
<keyword evidence="4" id="KW-0368">Histidine biosynthesis</keyword>
<comment type="caution">
    <text evidence="6">The sequence shown here is derived from an EMBL/GenBank/DDBJ whole genome shotgun (WGS) entry which is preliminary data.</text>
</comment>
<evidence type="ECO:0000256" key="2">
    <source>
        <dbReference type="ARBA" id="ARBA00016664"/>
    </source>
</evidence>
<accession>K1U1I4</accession>
<proteinExistence type="inferred from homology"/>
<dbReference type="HAMAP" id="MF_00076">
    <property type="entry name" value="HisB"/>
    <property type="match status" value="1"/>
</dbReference>
<dbReference type="PROSITE" id="PS00954">
    <property type="entry name" value="IGP_DEHYDRATASE_1"/>
    <property type="match status" value="1"/>
</dbReference>
<dbReference type="PANTHER" id="PTHR23133:SF2">
    <property type="entry name" value="IMIDAZOLEGLYCEROL-PHOSPHATE DEHYDRATASE"/>
    <property type="match status" value="1"/>
</dbReference>
<keyword evidence="5" id="KW-0456">Lyase</keyword>
<comment type="pathway">
    <text evidence="1">Amino-acid biosynthesis; L-histidine biosynthesis; L-histidine from 5-phospho-alpha-D-ribose 1-diphosphate: step 6/9.</text>
</comment>
<dbReference type="InterPro" id="IPR020565">
    <property type="entry name" value="ImidazoleglycerP_deHydtase_CS"/>
</dbReference>
<protein>
    <recommendedName>
        <fullName evidence="2">Imidazoleglycerol-phosphate dehydratase</fullName>
    </recommendedName>
</protein>
<evidence type="ECO:0000313" key="6">
    <source>
        <dbReference type="EMBL" id="EKC76088.1"/>
    </source>
</evidence>
<dbReference type="GO" id="GO:0004424">
    <property type="term" value="F:imidazoleglycerol-phosphate dehydratase activity"/>
    <property type="evidence" value="ECO:0007669"/>
    <property type="project" value="InterPro"/>
</dbReference>
<dbReference type="EMBL" id="AJWY01003187">
    <property type="protein sequence ID" value="EKC76088.1"/>
    <property type="molecule type" value="Genomic_DNA"/>
</dbReference>
<dbReference type="FunFam" id="3.30.230.40:FF:000001">
    <property type="entry name" value="Imidazoleglycerol-phosphate dehydratase HisB"/>
    <property type="match status" value="1"/>
</dbReference>
<dbReference type="Pfam" id="PF00475">
    <property type="entry name" value="IGPD"/>
    <property type="match status" value="1"/>
</dbReference>
<reference evidence="6" key="1">
    <citation type="journal article" date="2013" name="Environ. Microbiol.">
        <title>Microbiota from the distal guts of lean and obese adolescents exhibit partial functional redundancy besides clear differences in community structure.</title>
        <authorList>
            <person name="Ferrer M."/>
            <person name="Ruiz A."/>
            <person name="Lanza F."/>
            <person name="Haange S.B."/>
            <person name="Oberbach A."/>
            <person name="Till H."/>
            <person name="Bargiela R."/>
            <person name="Campoy C."/>
            <person name="Segura M.T."/>
            <person name="Richter M."/>
            <person name="von Bergen M."/>
            <person name="Seifert J."/>
            <person name="Suarez A."/>
        </authorList>
    </citation>
    <scope>NUCLEOTIDE SEQUENCE</scope>
</reference>
<sequence>MLLNLDGGDCEVDTGIGFFDHMLTAFSVHGGFGLKLTCRGDLNVDCHHTIEDVGIALGKAFSEALGDKGGIMRYGSFFIPMDEALGFCAADISGRPFLVFEASFPEERIGAFDTCMCEEFFRAFAVNSGITLHLRVPYGSNSHHMTEALFKAFAHALKIAVQKNATGETLSTKGVL</sequence>
<dbReference type="InterPro" id="IPR000807">
    <property type="entry name" value="ImidazoleglycerolP_deHydtase"/>
</dbReference>
<dbReference type="AlphaFoldDB" id="K1U1I4"/>
<name>K1U1I4_9ZZZZ</name>
<dbReference type="CDD" id="cd07914">
    <property type="entry name" value="IGPD"/>
    <property type="match status" value="1"/>
</dbReference>
<keyword evidence="3" id="KW-0028">Amino-acid biosynthesis</keyword>
<dbReference type="PANTHER" id="PTHR23133">
    <property type="entry name" value="IMIDAZOLEGLYCEROL-PHOSPHATE DEHYDRATASE HIS7"/>
    <property type="match status" value="1"/>
</dbReference>
<evidence type="ECO:0000256" key="1">
    <source>
        <dbReference type="ARBA" id="ARBA00005047"/>
    </source>
</evidence>
<gene>
    <name evidence="6" type="ORF">LEA_04867</name>
</gene>